<organism evidence="1 2">
    <name type="scientific">Pseudonocardia adelaidensis</name>
    <dbReference type="NCBI Taxonomy" id="648754"/>
    <lineage>
        <taxon>Bacteria</taxon>
        <taxon>Bacillati</taxon>
        <taxon>Actinomycetota</taxon>
        <taxon>Actinomycetes</taxon>
        <taxon>Pseudonocardiales</taxon>
        <taxon>Pseudonocardiaceae</taxon>
        <taxon>Pseudonocardia</taxon>
    </lineage>
</organism>
<dbReference type="EMBL" id="BAABJO010000014">
    <property type="protein sequence ID" value="GAA5125293.1"/>
    <property type="molecule type" value="Genomic_DNA"/>
</dbReference>
<keyword evidence="2" id="KW-1185">Reference proteome</keyword>
<gene>
    <name evidence="1" type="ORF">GCM10023320_39510</name>
</gene>
<protein>
    <submittedName>
        <fullName evidence="1">Copper transporter</fullName>
    </submittedName>
</protein>
<sequence length="311" mass="30238">MISFRYHVVSIAAVFLALAVGVVLGSAGVSDRLLSAVSDQADDLAGQVQTLRAERDDLAAGQRASDEFARRVGPAAVRGLLQGSSVTLVTTGADPADRDAVVALLQQAGATVGGEVALTPAVGDPARGDQLRELTAQLLPTGAQLPAATDTGSLVGGLLSGVVLAPTGQQPGQPITAQQADAVLAGLAAAGFVAPGTRPQPGNVVLVLTGGALQGLDAGDAAAVVARLAAQLDHAGGGTVLAGRTGSADATGAVGVARADPGVVQRVSTVDDVQTGAGQVSAVLALREQLDGRSGSYGTSATATGGAAPAA</sequence>
<accession>A0ABP9NLA6</accession>
<dbReference type="Pfam" id="PF11382">
    <property type="entry name" value="MctB"/>
    <property type="match status" value="1"/>
</dbReference>
<comment type="caution">
    <text evidence="1">The sequence shown here is derived from an EMBL/GenBank/DDBJ whole genome shotgun (WGS) entry which is preliminary data.</text>
</comment>
<name>A0ABP9NLA6_9PSEU</name>
<evidence type="ECO:0000313" key="2">
    <source>
        <dbReference type="Proteomes" id="UP001500804"/>
    </source>
</evidence>
<dbReference type="InterPro" id="IPR021522">
    <property type="entry name" value="MctB"/>
</dbReference>
<evidence type="ECO:0000313" key="1">
    <source>
        <dbReference type="EMBL" id="GAA5125293.1"/>
    </source>
</evidence>
<dbReference type="RefSeq" id="WP_345606670.1">
    <property type="nucleotide sequence ID" value="NZ_BAABJO010000014.1"/>
</dbReference>
<dbReference type="Proteomes" id="UP001500804">
    <property type="component" value="Unassembled WGS sequence"/>
</dbReference>
<proteinExistence type="predicted"/>
<reference evidence="2" key="1">
    <citation type="journal article" date="2019" name="Int. J. Syst. Evol. Microbiol.">
        <title>The Global Catalogue of Microorganisms (GCM) 10K type strain sequencing project: providing services to taxonomists for standard genome sequencing and annotation.</title>
        <authorList>
            <consortium name="The Broad Institute Genomics Platform"/>
            <consortium name="The Broad Institute Genome Sequencing Center for Infectious Disease"/>
            <person name="Wu L."/>
            <person name="Ma J."/>
        </authorList>
    </citation>
    <scope>NUCLEOTIDE SEQUENCE [LARGE SCALE GENOMIC DNA]</scope>
    <source>
        <strain evidence="2">JCM 18302</strain>
    </source>
</reference>